<dbReference type="Proteomes" id="UP000008810">
    <property type="component" value="Chromosome 3"/>
</dbReference>
<evidence type="ECO:0000313" key="2">
    <source>
        <dbReference type="EnsemblPlants" id="PNT67608"/>
    </source>
</evidence>
<evidence type="ECO:0000313" key="1">
    <source>
        <dbReference type="EMBL" id="PNT67608.1"/>
    </source>
</evidence>
<reference evidence="2" key="3">
    <citation type="submission" date="2018-08" db="UniProtKB">
        <authorList>
            <consortium name="EnsemblPlants"/>
        </authorList>
    </citation>
    <scope>IDENTIFICATION</scope>
    <source>
        <strain evidence="2">cv. Bd21</strain>
    </source>
</reference>
<gene>
    <name evidence="1" type="ORF">BRADI_3g29462v3</name>
</gene>
<name>A0A2K2D004_BRADI</name>
<protein>
    <submittedName>
        <fullName evidence="1 2">Uncharacterized protein</fullName>
    </submittedName>
</protein>
<dbReference type="AlphaFoldDB" id="A0A2K2D004"/>
<dbReference type="InParanoid" id="A0A2K2D004"/>
<sequence>MWSETNLLCKSAYFPLIWTRFKDVIIRGLLCFSKCPCQMYVELMQNLVRKVLSAVFVRSLSFSFLC</sequence>
<organism evidence="1">
    <name type="scientific">Brachypodium distachyon</name>
    <name type="common">Purple false brome</name>
    <name type="synonym">Trachynia distachya</name>
    <dbReference type="NCBI Taxonomy" id="15368"/>
    <lineage>
        <taxon>Eukaryota</taxon>
        <taxon>Viridiplantae</taxon>
        <taxon>Streptophyta</taxon>
        <taxon>Embryophyta</taxon>
        <taxon>Tracheophyta</taxon>
        <taxon>Spermatophyta</taxon>
        <taxon>Magnoliopsida</taxon>
        <taxon>Liliopsida</taxon>
        <taxon>Poales</taxon>
        <taxon>Poaceae</taxon>
        <taxon>BOP clade</taxon>
        <taxon>Pooideae</taxon>
        <taxon>Stipodae</taxon>
        <taxon>Brachypodieae</taxon>
        <taxon>Brachypodium</taxon>
    </lineage>
</organism>
<accession>A0A2K2D004</accession>
<dbReference type="EMBL" id="CM000882">
    <property type="protein sequence ID" value="PNT67608.1"/>
    <property type="molecule type" value="Genomic_DNA"/>
</dbReference>
<keyword evidence="3" id="KW-1185">Reference proteome</keyword>
<proteinExistence type="predicted"/>
<evidence type="ECO:0000313" key="3">
    <source>
        <dbReference type="Proteomes" id="UP000008810"/>
    </source>
</evidence>
<dbReference type="EnsemblPlants" id="PNT67608">
    <property type="protein sequence ID" value="PNT67608"/>
    <property type="gene ID" value="BRADI_3g29462v3"/>
</dbReference>
<reference evidence="1 2" key="1">
    <citation type="journal article" date="2010" name="Nature">
        <title>Genome sequencing and analysis of the model grass Brachypodium distachyon.</title>
        <authorList>
            <consortium name="International Brachypodium Initiative"/>
        </authorList>
    </citation>
    <scope>NUCLEOTIDE SEQUENCE [LARGE SCALE GENOMIC DNA]</scope>
    <source>
        <strain evidence="1 2">Bd21</strain>
    </source>
</reference>
<dbReference type="Gramene" id="PNT67608">
    <property type="protein sequence ID" value="PNT67608"/>
    <property type="gene ID" value="BRADI_3g29462v3"/>
</dbReference>
<reference evidence="1" key="2">
    <citation type="submission" date="2017-06" db="EMBL/GenBank/DDBJ databases">
        <title>WGS assembly of Brachypodium distachyon.</title>
        <authorList>
            <consortium name="The International Brachypodium Initiative"/>
            <person name="Lucas S."/>
            <person name="Harmon-Smith M."/>
            <person name="Lail K."/>
            <person name="Tice H."/>
            <person name="Grimwood J."/>
            <person name="Bruce D."/>
            <person name="Barry K."/>
            <person name="Shu S."/>
            <person name="Lindquist E."/>
            <person name="Wang M."/>
            <person name="Pitluck S."/>
            <person name="Vogel J.P."/>
            <person name="Garvin D.F."/>
            <person name="Mockler T.C."/>
            <person name="Schmutz J."/>
            <person name="Rokhsar D."/>
            <person name="Bevan M.W."/>
        </authorList>
    </citation>
    <scope>NUCLEOTIDE SEQUENCE</scope>
    <source>
        <strain evidence="1">Bd21</strain>
    </source>
</reference>